<dbReference type="SMART" id="SM00209">
    <property type="entry name" value="TSP1"/>
    <property type="match status" value="2"/>
</dbReference>
<accession>A0A0V1B9R1</accession>
<organism evidence="2 3">
    <name type="scientific">Trichinella spiralis</name>
    <name type="common">Trichina worm</name>
    <dbReference type="NCBI Taxonomy" id="6334"/>
    <lineage>
        <taxon>Eukaryota</taxon>
        <taxon>Metazoa</taxon>
        <taxon>Ecdysozoa</taxon>
        <taxon>Nematoda</taxon>
        <taxon>Enoplea</taxon>
        <taxon>Dorylaimia</taxon>
        <taxon>Trichinellida</taxon>
        <taxon>Trichinellidae</taxon>
        <taxon>Trichinella</taxon>
    </lineage>
</organism>
<dbReference type="SUPFAM" id="SSF82895">
    <property type="entry name" value="TSP-1 type 1 repeat"/>
    <property type="match status" value="1"/>
</dbReference>
<protein>
    <submittedName>
        <fullName evidence="2">Uncharacterized protein</fullName>
    </submittedName>
</protein>
<feature type="compositionally biased region" description="Polar residues" evidence="1">
    <location>
        <begin position="725"/>
        <end position="738"/>
    </location>
</feature>
<dbReference type="EMBL" id="JYDH01000077">
    <property type="protein sequence ID" value="KRY33726.1"/>
    <property type="molecule type" value="Genomic_DNA"/>
</dbReference>
<feature type="compositionally biased region" description="Polar residues" evidence="1">
    <location>
        <begin position="582"/>
        <end position="597"/>
    </location>
</feature>
<comment type="caution">
    <text evidence="2">The sequence shown here is derived from an EMBL/GenBank/DDBJ whole genome shotgun (WGS) entry which is preliminary data.</text>
</comment>
<name>A0A0V1B9R1_TRISP</name>
<dbReference type="Gene3D" id="2.20.100.10">
    <property type="entry name" value="Thrombospondin type-1 (TSP1) repeat"/>
    <property type="match status" value="1"/>
</dbReference>
<gene>
    <name evidence="2" type="ORF">T01_16159</name>
</gene>
<dbReference type="InterPro" id="IPR036383">
    <property type="entry name" value="TSP1_rpt_sf"/>
</dbReference>
<dbReference type="PROSITE" id="PS50092">
    <property type="entry name" value="TSP1"/>
    <property type="match status" value="1"/>
</dbReference>
<dbReference type="Proteomes" id="UP000054776">
    <property type="component" value="Unassembled WGS sequence"/>
</dbReference>
<feature type="compositionally biased region" description="Low complexity" evidence="1">
    <location>
        <begin position="598"/>
        <end position="614"/>
    </location>
</feature>
<dbReference type="Pfam" id="PF00090">
    <property type="entry name" value="TSP_1"/>
    <property type="match status" value="1"/>
</dbReference>
<feature type="compositionally biased region" description="Polar residues" evidence="1">
    <location>
        <begin position="647"/>
        <end position="695"/>
    </location>
</feature>
<evidence type="ECO:0000313" key="3">
    <source>
        <dbReference type="Proteomes" id="UP000054776"/>
    </source>
</evidence>
<keyword evidence="3" id="KW-1185">Reference proteome</keyword>
<sequence>MIGLCCIFYKLHTRTVVVISGLLDFDIIRLCFKSCLFIALHILRLLTQENAVPDNTQYNTSVLNNGKEASKKIPKIPVIRSYLYGNMGNSSVLPMNSLAEMIIKPLLSLDKRNEIDNSTDMMTPNIVLNRTFEASNERMVTSPSGTEDSAAKANAVPDNTQYNTSVLNNRKEASKKIPKIPVIRSFLHANMGNSSVPPMNSLAEIIIKPLLSLEKRNEIDNSTEMMTPNIVRKRTFKASNERIVTSPSATEDSAAKVNAIPDNTQYNTSVLDKQKESLKKMQFISFFLTINIPFHGLLDFDIIRLCFKSCLFIALLILRLLTQELTFPDRSRNRTKCLMSETVYPATVKEIIPDHPQNRTWPSLNENVYPSAVKENGISDSTQVKTSVLGKQKEASKKMHKIPIIRSKLYRTMGNSLVSPMNSLDEVIIKPLLSVDSRNETDNSTDMMTPNIPLKKSFTASNERIVTPPSATEDLAAKENAIPDNTQYNTSVLDKRKEASKKIPKIPIIRSYLYGNMGNSSVLPMNSLAEMIIKPLLSLDNRNETVNSTDMMTANIVLKRSFTASSERIVTSPLATDDSNDESGTNTTVISSAVSKNENGTSSSATEGSSEQSEINGTLASYEFSKNESEPLSTLTTSSVKVPDNASAETQVETNGTELLLNVSNIETETSVPETTDVTEQSETIASVESTSVPQEKNETSTYSSPLTTSSAQVPDDASAEVQEETNGTVPLSNIAKNTSETLTSSTISGKVSNDTSATAEALQNLTYSRLFSETYFYGFCIANRCAFECSAVNQWSYWTPCSGVPGKSFEQRMRVIAFLDHDNTSCFMALEMRKCNMVKSVAECKYSTWNAWSECTGPCNNRTRTRTREVIWPTSLIRHNCNVQALSETRSCPSTCLHEFVEKACNQTAGINGVHGINNTRWYYLCGEKPILAQCGKNEYFDEQQRRGARFLVDVVHIAQTVQFLNGHQFSPVRIFASTIRQTFLCRLPLGSADHSFDVLLGTELQSFAKQLVHTSSESVF</sequence>
<dbReference type="InParanoid" id="A0A0V1B9R1"/>
<dbReference type="OrthoDB" id="5917978at2759"/>
<reference evidence="2 3" key="1">
    <citation type="submission" date="2015-01" db="EMBL/GenBank/DDBJ databases">
        <title>Evolution of Trichinella species and genotypes.</title>
        <authorList>
            <person name="Korhonen P.K."/>
            <person name="Edoardo P."/>
            <person name="Giuseppe L.R."/>
            <person name="Gasser R.B."/>
        </authorList>
    </citation>
    <scope>NUCLEOTIDE SEQUENCE [LARGE SCALE GENOMIC DNA]</scope>
    <source>
        <strain evidence="2">ISS3</strain>
    </source>
</reference>
<evidence type="ECO:0000256" key="1">
    <source>
        <dbReference type="SAM" id="MobiDB-lite"/>
    </source>
</evidence>
<dbReference type="STRING" id="6334.A0A0V1B9R1"/>
<feature type="region of interest" description="Disordered" evidence="1">
    <location>
        <begin position="573"/>
        <end position="738"/>
    </location>
</feature>
<dbReference type="AlphaFoldDB" id="A0A0V1B9R1"/>
<evidence type="ECO:0000313" key="2">
    <source>
        <dbReference type="EMBL" id="KRY33726.1"/>
    </source>
</evidence>
<feature type="compositionally biased region" description="Low complexity" evidence="1">
    <location>
        <begin position="700"/>
        <end position="711"/>
    </location>
</feature>
<dbReference type="InterPro" id="IPR000884">
    <property type="entry name" value="TSP1_rpt"/>
</dbReference>
<proteinExistence type="predicted"/>